<evidence type="ECO:0000256" key="1">
    <source>
        <dbReference type="SAM" id="MobiDB-lite"/>
    </source>
</evidence>
<evidence type="ECO:0000313" key="2">
    <source>
        <dbReference type="EMBL" id="GAJ21379.1"/>
    </source>
</evidence>
<feature type="region of interest" description="Disordered" evidence="1">
    <location>
        <begin position="32"/>
        <end position="51"/>
    </location>
</feature>
<protein>
    <submittedName>
        <fullName evidence="2">Uncharacterized protein</fullName>
    </submittedName>
</protein>
<sequence length="109" mass="11402">MSIPPFYDVHGGSFEGGVNLLINGQVEVFRRPLGDDGEEGEAAGDFDPDQRADGEGFGYAAFEGITGAAGVFMEGQGDILGADKGVDFGAYGVVRDCLDESAIDIYSDQ</sequence>
<comment type="caution">
    <text evidence="2">The sequence shown here is derived from an EMBL/GenBank/DDBJ whole genome shotgun (WGS) entry which is preliminary data.</text>
</comment>
<dbReference type="AlphaFoldDB" id="X1UV71"/>
<organism evidence="2">
    <name type="scientific">marine sediment metagenome</name>
    <dbReference type="NCBI Taxonomy" id="412755"/>
    <lineage>
        <taxon>unclassified sequences</taxon>
        <taxon>metagenomes</taxon>
        <taxon>ecological metagenomes</taxon>
    </lineage>
</organism>
<accession>X1UV71</accession>
<reference evidence="2" key="1">
    <citation type="journal article" date="2014" name="Front. Microbiol.">
        <title>High frequency of phylogenetically diverse reductive dehalogenase-homologous genes in deep subseafloor sedimentary metagenomes.</title>
        <authorList>
            <person name="Kawai M."/>
            <person name="Futagami T."/>
            <person name="Toyoda A."/>
            <person name="Takaki Y."/>
            <person name="Nishi S."/>
            <person name="Hori S."/>
            <person name="Arai W."/>
            <person name="Tsubouchi T."/>
            <person name="Morono Y."/>
            <person name="Uchiyama I."/>
            <person name="Ito T."/>
            <person name="Fujiyama A."/>
            <person name="Inagaki F."/>
            <person name="Takami H."/>
        </authorList>
    </citation>
    <scope>NUCLEOTIDE SEQUENCE</scope>
    <source>
        <strain evidence="2">Expedition CK06-06</strain>
    </source>
</reference>
<feature type="compositionally biased region" description="Acidic residues" evidence="1">
    <location>
        <begin position="35"/>
        <end position="47"/>
    </location>
</feature>
<name>X1UV71_9ZZZZ</name>
<proteinExistence type="predicted"/>
<dbReference type="EMBL" id="BARW01038236">
    <property type="protein sequence ID" value="GAJ21379.1"/>
    <property type="molecule type" value="Genomic_DNA"/>
</dbReference>
<gene>
    <name evidence="2" type="ORF">S12H4_58751</name>
</gene>
<feature type="non-terminal residue" evidence="2">
    <location>
        <position position="109"/>
    </location>
</feature>